<keyword evidence="7 9" id="KW-0472">Membrane</keyword>
<dbReference type="GO" id="GO:0005886">
    <property type="term" value="C:plasma membrane"/>
    <property type="evidence" value="ECO:0007669"/>
    <property type="project" value="UniProtKB-SubCell"/>
</dbReference>
<dbReference type="AlphaFoldDB" id="A0A7T5JPK0"/>
<gene>
    <name evidence="11" type="ORF">JD108_04840</name>
    <name evidence="12" type="ORF">KDJ56_04520</name>
</gene>
<evidence type="ECO:0000256" key="9">
    <source>
        <dbReference type="SAM" id="Phobius"/>
    </source>
</evidence>
<dbReference type="PANTHER" id="PTHR35011:SF10">
    <property type="entry name" value="TRAP TRANSPORTER SMALL PERMEASE PROTEIN"/>
    <property type="match status" value="1"/>
</dbReference>
<dbReference type="GO" id="GO:0022857">
    <property type="term" value="F:transmembrane transporter activity"/>
    <property type="evidence" value="ECO:0007669"/>
    <property type="project" value="TreeGrafter"/>
</dbReference>
<evidence type="ECO:0000256" key="1">
    <source>
        <dbReference type="ARBA" id="ARBA00004429"/>
    </source>
</evidence>
<dbReference type="Pfam" id="PF04290">
    <property type="entry name" value="DctQ"/>
    <property type="match status" value="1"/>
</dbReference>
<keyword evidence="14" id="KW-1185">Reference proteome</keyword>
<feature type="domain" description="Tripartite ATP-independent periplasmic transporters DctQ component" evidence="10">
    <location>
        <begin position="30"/>
        <end position="158"/>
    </location>
</feature>
<keyword evidence="3" id="KW-1003">Cell membrane</keyword>
<dbReference type="InterPro" id="IPR007387">
    <property type="entry name" value="TRAP_DctQ"/>
</dbReference>
<evidence type="ECO:0000313" key="14">
    <source>
        <dbReference type="Proteomes" id="UP000677234"/>
    </source>
</evidence>
<keyword evidence="4" id="KW-0997">Cell inner membrane</keyword>
<dbReference type="RefSeq" id="WP_198828787.1">
    <property type="nucleotide sequence ID" value="NZ_CP066308.1"/>
</dbReference>
<evidence type="ECO:0000256" key="4">
    <source>
        <dbReference type="ARBA" id="ARBA00022519"/>
    </source>
</evidence>
<evidence type="ECO:0000313" key="13">
    <source>
        <dbReference type="Proteomes" id="UP000595847"/>
    </source>
</evidence>
<dbReference type="Proteomes" id="UP000677234">
    <property type="component" value="Chromosome"/>
</dbReference>
<evidence type="ECO:0000256" key="5">
    <source>
        <dbReference type="ARBA" id="ARBA00022692"/>
    </source>
</evidence>
<dbReference type="PANTHER" id="PTHR35011">
    <property type="entry name" value="2,3-DIKETO-L-GULONATE TRAP TRANSPORTER SMALL PERMEASE PROTEIN YIAM"/>
    <property type="match status" value="1"/>
</dbReference>
<evidence type="ECO:0000256" key="3">
    <source>
        <dbReference type="ARBA" id="ARBA00022475"/>
    </source>
</evidence>
<proteinExistence type="inferred from homology"/>
<evidence type="ECO:0000259" key="10">
    <source>
        <dbReference type="Pfam" id="PF04290"/>
    </source>
</evidence>
<feature type="transmembrane region" description="Helical" evidence="9">
    <location>
        <begin position="21"/>
        <end position="42"/>
    </location>
</feature>
<feature type="transmembrane region" description="Helical" evidence="9">
    <location>
        <begin position="139"/>
        <end position="157"/>
    </location>
</feature>
<dbReference type="GO" id="GO:0015740">
    <property type="term" value="P:C4-dicarboxylate transport"/>
    <property type="evidence" value="ECO:0007669"/>
    <property type="project" value="TreeGrafter"/>
</dbReference>
<evidence type="ECO:0000256" key="7">
    <source>
        <dbReference type="ARBA" id="ARBA00023136"/>
    </source>
</evidence>
<evidence type="ECO:0000256" key="8">
    <source>
        <dbReference type="ARBA" id="ARBA00038436"/>
    </source>
</evidence>
<dbReference type="InterPro" id="IPR055348">
    <property type="entry name" value="DctQ"/>
</dbReference>
<dbReference type="Proteomes" id="UP000595847">
    <property type="component" value="Chromosome"/>
</dbReference>
<evidence type="ECO:0000256" key="6">
    <source>
        <dbReference type="ARBA" id="ARBA00022989"/>
    </source>
</evidence>
<evidence type="ECO:0000256" key="2">
    <source>
        <dbReference type="ARBA" id="ARBA00022448"/>
    </source>
</evidence>
<dbReference type="EMBL" id="CP066308">
    <property type="protein sequence ID" value="QQE75257.1"/>
    <property type="molecule type" value="Genomic_DNA"/>
</dbReference>
<comment type="subcellular location">
    <subcellularLocation>
        <location evidence="1">Cell inner membrane</location>
        <topology evidence="1">Multi-pass membrane protein</topology>
    </subcellularLocation>
</comment>
<organism evidence="11 13">
    <name type="scientific">Brevibacillus composti</name>
    <dbReference type="NCBI Taxonomy" id="2796470"/>
    <lineage>
        <taxon>Bacteria</taxon>
        <taxon>Bacillati</taxon>
        <taxon>Bacillota</taxon>
        <taxon>Bacilli</taxon>
        <taxon>Bacillales</taxon>
        <taxon>Paenibacillaceae</taxon>
        <taxon>Brevibacillus</taxon>
    </lineage>
</organism>
<keyword evidence="2" id="KW-0813">Transport</keyword>
<sequence>MKLFQILYNGADRLIKWGGMIAGIFIVLTTGMIFFEIVSRFLFNAPTIWATELSIYAIIGSCFLGSAYAVRADAHIKVDLLLHNVSAAARRWMLIVSTVIGILFSVVFTYFSWEHVLSSMELGFTSASLLQIPMYIPEMLLPIGGVLLCLAFLLQLVDYISGQERRNGLVFCRRHGLPHAGRGACGLCARRTGSHRHVFV</sequence>
<comment type="similarity">
    <text evidence="8">Belongs to the TRAP transporter small permease family.</text>
</comment>
<dbReference type="KEGG" id="bcop:JD108_04840"/>
<feature type="transmembrane region" description="Helical" evidence="9">
    <location>
        <begin position="91"/>
        <end position="113"/>
    </location>
</feature>
<reference evidence="11 13" key="1">
    <citation type="submission" date="2020-12" db="EMBL/GenBank/DDBJ databases">
        <title>strain FJAT-54423T represents a novel species of the genus Brevibacillus.</title>
        <authorList>
            <person name="Tang R."/>
        </authorList>
    </citation>
    <scope>NUCLEOTIDE SEQUENCE [LARGE SCALE GENOMIC DNA]</scope>
    <source>
        <strain evidence="11 13">FJAT-54423</strain>
    </source>
</reference>
<dbReference type="EMBL" id="CP073708">
    <property type="protein sequence ID" value="QUO42284.1"/>
    <property type="molecule type" value="Genomic_DNA"/>
</dbReference>
<accession>A0A7T5JPK0</accession>
<protein>
    <submittedName>
        <fullName evidence="11">TRAP transporter small permease</fullName>
    </submittedName>
</protein>
<keyword evidence="6 9" id="KW-1133">Transmembrane helix</keyword>
<evidence type="ECO:0000313" key="11">
    <source>
        <dbReference type="EMBL" id="QQE75257.1"/>
    </source>
</evidence>
<name>A0A7T5JPK0_9BACL</name>
<reference evidence="12" key="2">
    <citation type="submission" date="2021-04" db="EMBL/GenBank/DDBJ databases">
        <title>Brevibacillus composti FJAT-54423, complete genome.</title>
        <authorList>
            <person name="Tang R."/>
        </authorList>
    </citation>
    <scope>NUCLEOTIDE SEQUENCE</scope>
    <source>
        <strain evidence="12">FJAT-54424</strain>
    </source>
</reference>
<feature type="transmembrane region" description="Helical" evidence="9">
    <location>
        <begin position="48"/>
        <end position="70"/>
    </location>
</feature>
<evidence type="ECO:0000313" key="12">
    <source>
        <dbReference type="EMBL" id="QUO42284.1"/>
    </source>
</evidence>
<keyword evidence="5 9" id="KW-0812">Transmembrane</keyword>